<evidence type="ECO:0000313" key="1">
    <source>
        <dbReference type="EMBL" id="KAG8535725.1"/>
    </source>
</evidence>
<gene>
    <name evidence="1" type="ORF">GDO81_027892</name>
</gene>
<sequence length="87" mass="9696">MGLTNPLPWAGESSRLLITDILCAAVDPAPCCFYIISPLYFLAESDQSHPGQEEPLDLTPPPPSCDCTGSTLIFLVDIYYFLWCFFF</sequence>
<dbReference type="AlphaFoldDB" id="A0AAV6YLT1"/>
<reference evidence="1" key="1">
    <citation type="thesis" date="2020" institute="ProQuest LLC" country="789 East Eisenhower Parkway, Ann Arbor, MI, USA">
        <title>Comparative Genomics and Chromosome Evolution.</title>
        <authorList>
            <person name="Mudd A.B."/>
        </authorList>
    </citation>
    <scope>NUCLEOTIDE SEQUENCE</scope>
    <source>
        <strain evidence="1">237g6f4</strain>
        <tissue evidence="1">Blood</tissue>
    </source>
</reference>
<dbReference type="Proteomes" id="UP000824782">
    <property type="component" value="Unassembled WGS sequence"/>
</dbReference>
<keyword evidence="2" id="KW-1185">Reference proteome</keyword>
<dbReference type="EMBL" id="WNYA01058739">
    <property type="protein sequence ID" value="KAG8535725.1"/>
    <property type="molecule type" value="Genomic_DNA"/>
</dbReference>
<proteinExistence type="predicted"/>
<comment type="caution">
    <text evidence="1">The sequence shown here is derived from an EMBL/GenBank/DDBJ whole genome shotgun (WGS) entry which is preliminary data.</text>
</comment>
<organism evidence="1 2">
    <name type="scientific">Engystomops pustulosus</name>
    <name type="common">Tungara frog</name>
    <name type="synonym">Physalaemus pustulosus</name>
    <dbReference type="NCBI Taxonomy" id="76066"/>
    <lineage>
        <taxon>Eukaryota</taxon>
        <taxon>Metazoa</taxon>
        <taxon>Chordata</taxon>
        <taxon>Craniata</taxon>
        <taxon>Vertebrata</taxon>
        <taxon>Euteleostomi</taxon>
        <taxon>Amphibia</taxon>
        <taxon>Batrachia</taxon>
        <taxon>Anura</taxon>
        <taxon>Neobatrachia</taxon>
        <taxon>Hyloidea</taxon>
        <taxon>Leptodactylidae</taxon>
        <taxon>Leiuperinae</taxon>
        <taxon>Engystomops</taxon>
    </lineage>
</organism>
<accession>A0AAV6YLT1</accession>
<evidence type="ECO:0000313" key="2">
    <source>
        <dbReference type="Proteomes" id="UP000824782"/>
    </source>
</evidence>
<name>A0AAV6YLT1_ENGPU</name>
<protein>
    <submittedName>
        <fullName evidence="1">Uncharacterized protein</fullName>
    </submittedName>
</protein>